<evidence type="ECO:0000313" key="2">
    <source>
        <dbReference type="EMBL" id="MCA9391711.1"/>
    </source>
</evidence>
<dbReference type="AlphaFoldDB" id="A0A955LJX7"/>
<feature type="transmembrane region" description="Helical" evidence="1">
    <location>
        <begin position="17"/>
        <end position="38"/>
    </location>
</feature>
<proteinExistence type="predicted"/>
<gene>
    <name evidence="2" type="ORF">KC614_00715</name>
</gene>
<name>A0A955LJX7_UNCKA</name>
<dbReference type="EMBL" id="JAGQKZ010000003">
    <property type="protein sequence ID" value="MCA9391711.1"/>
    <property type="molecule type" value="Genomic_DNA"/>
</dbReference>
<protein>
    <submittedName>
        <fullName evidence="2">Uncharacterized protein</fullName>
    </submittedName>
</protein>
<organism evidence="2 3">
    <name type="scientific">candidate division WWE3 bacterium</name>
    <dbReference type="NCBI Taxonomy" id="2053526"/>
    <lineage>
        <taxon>Bacteria</taxon>
        <taxon>Katanobacteria</taxon>
    </lineage>
</organism>
<reference evidence="2" key="1">
    <citation type="submission" date="2020-04" db="EMBL/GenBank/DDBJ databases">
        <authorList>
            <person name="Zhang T."/>
        </authorList>
    </citation>
    <scope>NUCLEOTIDE SEQUENCE</scope>
    <source>
        <strain evidence="2">HKST-UBA03</strain>
    </source>
</reference>
<dbReference type="Proteomes" id="UP000751518">
    <property type="component" value="Unassembled WGS sequence"/>
</dbReference>
<reference evidence="2" key="2">
    <citation type="journal article" date="2021" name="Microbiome">
        <title>Successional dynamics and alternative stable states in a saline activated sludge microbial community over 9 years.</title>
        <authorList>
            <person name="Wang Y."/>
            <person name="Ye J."/>
            <person name="Ju F."/>
            <person name="Liu L."/>
            <person name="Boyd J.A."/>
            <person name="Deng Y."/>
            <person name="Parks D.H."/>
            <person name="Jiang X."/>
            <person name="Yin X."/>
            <person name="Woodcroft B.J."/>
            <person name="Tyson G.W."/>
            <person name="Hugenholtz P."/>
            <person name="Polz M.F."/>
            <person name="Zhang T."/>
        </authorList>
    </citation>
    <scope>NUCLEOTIDE SEQUENCE</scope>
    <source>
        <strain evidence="2">HKST-UBA03</strain>
    </source>
</reference>
<keyword evidence="1" id="KW-0472">Membrane</keyword>
<evidence type="ECO:0000256" key="1">
    <source>
        <dbReference type="SAM" id="Phobius"/>
    </source>
</evidence>
<sequence>MPLQNQAKSSGFTRTDLMITTAAILLILGLGVFFYFYFTPEIYDYSIAVSLTPTAGSVSTIPFSYIITAIDETYIYLKGTNGDLRIPNDANRVNVYEGTKSSHVDAAISDLGVGSTVLVDINPGVKAWLYIIK</sequence>
<evidence type="ECO:0000313" key="3">
    <source>
        <dbReference type="Proteomes" id="UP000751518"/>
    </source>
</evidence>
<keyword evidence="1" id="KW-1133">Transmembrane helix</keyword>
<comment type="caution">
    <text evidence="2">The sequence shown here is derived from an EMBL/GenBank/DDBJ whole genome shotgun (WGS) entry which is preliminary data.</text>
</comment>
<accession>A0A955LJX7</accession>
<keyword evidence="1" id="KW-0812">Transmembrane</keyword>